<dbReference type="PANTHER" id="PTHR47171:SF6">
    <property type="entry name" value="SPECIFIC TRANSCRIPTION FACTOR, PUTATIVE (AFU_ORTHOLOGUE AFUA_2G06130)-RELATED"/>
    <property type="match status" value="1"/>
</dbReference>
<dbReference type="Proteomes" id="UP000325945">
    <property type="component" value="Unassembled WGS sequence"/>
</dbReference>
<evidence type="ECO:0000256" key="3">
    <source>
        <dbReference type="ARBA" id="ARBA00023125"/>
    </source>
</evidence>
<dbReference type="GO" id="GO:0008270">
    <property type="term" value="F:zinc ion binding"/>
    <property type="evidence" value="ECO:0007669"/>
    <property type="project" value="InterPro"/>
</dbReference>
<protein>
    <recommendedName>
        <fullName evidence="7">Xylanolytic transcriptional activator regulatory domain-containing protein</fullName>
    </recommendedName>
</protein>
<keyword evidence="1" id="KW-0862">Zinc</keyword>
<evidence type="ECO:0000313" key="8">
    <source>
        <dbReference type="EMBL" id="KAE8329810.1"/>
    </source>
</evidence>
<feature type="domain" description="Xylanolytic transcriptional activator regulatory" evidence="7">
    <location>
        <begin position="303"/>
        <end position="373"/>
    </location>
</feature>
<dbReference type="PANTHER" id="PTHR47171">
    <property type="entry name" value="FARA-RELATED"/>
    <property type="match status" value="1"/>
</dbReference>
<feature type="region of interest" description="Disordered" evidence="6">
    <location>
        <begin position="34"/>
        <end position="101"/>
    </location>
</feature>
<organism evidence="8 9">
    <name type="scientific">Aspergillus sergii</name>
    <dbReference type="NCBI Taxonomy" id="1034303"/>
    <lineage>
        <taxon>Eukaryota</taxon>
        <taxon>Fungi</taxon>
        <taxon>Dikarya</taxon>
        <taxon>Ascomycota</taxon>
        <taxon>Pezizomycotina</taxon>
        <taxon>Eurotiomycetes</taxon>
        <taxon>Eurotiomycetidae</taxon>
        <taxon>Eurotiales</taxon>
        <taxon>Aspergillaceae</taxon>
        <taxon>Aspergillus</taxon>
        <taxon>Aspergillus subgen. Circumdati</taxon>
    </lineage>
</organism>
<sequence>MYRFVPDSVGGVGSRRSSRKSCDSCKRRHKRCLHVRRPPPADQLNKSPSASTLHSRQLTSSNDLVDGDGGDARNSHSTIRETQPLSESQVSPSSRPNKRLSDSSAIRFIGNLSPEASFFATGNTVTDSEDHRTKVGVWLVARQTTSTHHQDATTNTEDNHASTFFPLSNPYELQNLFLLLQKEWMSVLPPEHEFSILFNLYFAKFDPIFPIVHGENLEELDNPERSALKQCICLIASLDPSMKSYLRLAHSEGVLSQRQFRSRIAETLKSTLYMGIIRNKTILLQITALLAFFVNEPSSSEISSHFTAQAVERSQTLGLHVSYPDESEGLEKSHRLFWCIWALDRLNAATNGRPTLINEQDTGEQLLNFVPEHLPSFRLFIRICKFLDEVISYYRPRPVLHTDLSRSIVPDFESLVCEAAAAEVSSSLMASLEIFYLSVRILACRPHTQSNGPNQVPSSDAQFASAASILSLASGDFKSSMTYWVALPYAVSLALSVEYQTLRNSKLSYSRRRAYHHFHQSRQILEGLSETFVSARTMAQLSQDTLKEASKPRGHTSRTGEEFHLATGDTQRNTFKDIGSSSLSHSTPPNLNDSPIIPLNHFDHLYQTNHEEFGISENLSLSELDNVLDGFDGDIDLSRIDTLFSTNLNPTLPLIATDWMNFEHVQ</sequence>
<feature type="region of interest" description="Disordered" evidence="6">
    <location>
        <begin position="1"/>
        <end position="22"/>
    </location>
</feature>
<keyword evidence="9" id="KW-1185">Reference proteome</keyword>
<keyword evidence="3" id="KW-0238">DNA-binding</keyword>
<evidence type="ECO:0000313" key="9">
    <source>
        <dbReference type="Proteomes" id="UP000325945"/>
    </source>
</evidence>
<feature type="compositionally biased region" description="Polar residues" evidence="6">
    <location>
        <begin position="75"/>
        <end position="95"/>
    </location>
</feature>
<dbReference type="CDD" id="cd12148">
    <property type="entry name" value="fungal_TF_MHR"/>
    <property type="match status" value="1"/>
</dbReference>
<dbReference type="InterPro" id="IPR001138">
    <property type="entry name" value="Zn2Cys6_DnaBD"/>
</dbReference>
<evidence type="ECO:0000256" key="6">
    <source>
        <dbReference type="SAM" id="MobiDB-lite"/>
    </source>
</evidence>
<keyword evidence="4" id="KW-0804">Transcription</keyword>
<dbReference type="GO" id="GO:0000981">
    <property type="term" value="F:DNA-binding transcription factor activity, RNA polymerase II-specific"/>
    <property type="evidence" value="ECO:0007669"/>
    <property type="project" value="InterPro"/>
</dbReference>
<evidence type="ECO:0000256" key="4">
    <source>
        <dbReference type="ARBA" id="ARBA00023163"/>
    </source>
</evidence>
<feature type="compositionally biased region" description="Polar residues" evidence="6">
    <location>
        <begin position="44"/>
        <end position="63"/>
    </location>
</feature>
<dbReference type="Pfam" id="PF04082">
    <property type="entry name" value="Fungal_trans"/>
    <property type="match status" value="1"/>
</dbReference>
<reference evidence="9" key="1">
    <citation type="submission" date="2019-04" db="EMBL/GenBank/DDBJ databases">
        <title>Friends and foes A comparative genomics studyof 23 Aspergillus species from section Flavi.</title>
        <authorList>
            <consortium name="DOE Joint Genome Institute"/>
            <person name="Kjaerbolling I."/>
            <person name="Vesth T."/>
            <person name="Frisvad J.C."/>
            <person name="Nybo J.L."/>
            <person name="Theobald S."/>
            <person name="Kildgaard S."/>
            <person name="Isbrandt T."/>
            <person name="Kuo A."/>
            <person name="Sato A."/>
            <person name="Lyhne E.K."/>
            <person name="Kogle M.E."/>
            <person name="Wiebenga A."/>
            <person name="Kun R.S."/>
            <person name="Lubbers R.J."/>
            <person name="Makela M.R."/>
            <person name="Barry K."/>
            <person name="Chovatia M."/>
            <person name="Clum A."/>
            <person name="Daum C."/>
            <person name="Haridas S."/>
            <person name="He G."/>
            <person name="LaButti K."/>
            <person name="Lipzen A."/>
            <person name="Mondo S."/>
            <person name="Riley R."/>
            <person name="Salamov A."/>
            <person name="Simmons B.A."/>
            <person name="Magnuson J.K."/>
            <person name="Henrissat B."/>
            <person name="Mortensen U.H."/>
            <person name="Larsen T.O."/>
            <person name="Devries R.P."/>
            <person name="Grigoriev I.V."/>
            <person name="Machida M."/>
            <person name="Baker S.E."/>
            <person name="Andersen M.R."/>
        </authorList>
    </citation>
    <scope>NUCLEOTIDE SEQUENCE [LARGE SCALE GENOMIC DNA]</scope>
    <source>
        <strain evidence="9">CBS 130017</strain>
    </source>
</reference>
<gene>
    <name evidence="8" type="ORF">BDV39DRAFT_213614</name>
</gene>
<dbReference type="AlphaFoldDB" id="A0A5N6XE70"/>
<dbReference type="SMART" id="SM00906">
    <property type="entry name" value="Fungal_trans"/>
    <property type="match status" value="1"/>
</dbReference>
<dbReference type="InterPro" id="IPR052073">
    <property type="entry name" value="Amide_Lactam_Regulators"/>
</dbReference>
<evidence type="ECO:0000256" key="2">
    <source>
        <dbReference type="ARBA" id="ARBA00023015"/>
    </source>
</evidence>
<dbReference type="GO" id="GO:0003677">
    <property type="term" value="F:DNA binding"/>
    <property type="evidence" value="ECO:0007669"/>
    <property type="project" value="UniProtKB-KW"/>
</dbReference>
<evidence type="ECO:0000259" key="7">
    <source>
        <dbReference type="SMART" id="SM00906"/>
    </source>
</evidence>
<accession>A0A5N6XE70</accession>
<evidence type="ECO:0000256" key="5">
    <source>
        <dbReference type="ARBA" id="ARBA00023242"/>
    </source>
</evidence>
<evidence type="ECO:0000256" key="1">
    <source>
        <dbReference type="ARBA" id="ARBA00022833"/>
    </source>
</evidence>
<keyword evidence="5" id="KW-0539">Nucleus</keyword>
<dbReference type="EMBL" id="ML741777">
    <property type="protein sequence ID" value="KAE8329810.1"/>
    <property type="molecule type" value="Genomic_DNA"/>
</dbReference>
<proteinExistence type="predicted"/>
<keyword evidence="2" id="KW-0805">Transcription regulation</keyword>
<dbReference type="InterPro" id="IPR007219">
    <property type="entry name" value="XnlR_reg_dom"/>
</dbReference>
<dbReference type="CDD" id="cd00067">
    <property type="entry name" value="GAL4"/>
    <property type="match status" value="1"/>
</dbReference>
<dbReference type="GO" id="GO:0006351">
    <property type="term" value="P:DNA-templated transcription"/>
    <property type="evidence" value="ECO:0007669"/>
    <property type="project" value="InterPro"/>
</dbReference>
<name>A0A5N6XE70_9EURO</name>